<dbReference type="Pfam" id="PF20256">
    <property type="entry name" value="MoCoBD_2"/>
    <property type="match status" value="2"/>
</dbReference>
<dbReference type="SUPFAM" id="SSF54665">
    <property type="entry name" value="CO dehydrogenase molybdoprotein N-domain-like"/>
    <property type="match status" value="1"/>
</dbReference>
<sequence>MIPKNVIGAGIDRVDGPLKVTGGAKYAGDVSLDGMVYAVPVTSTIARGNIASMDTSAAVKAPGVRIVMTRENAPPLFKGGNDYDDACQSGEDWMPLQDDEIYYDGQIIGLVVADTLERAIHAADLVETSYQSCRPMVDLTAALKKPDATQPATALGQPLQYERGDVDKALAKSPVRIDRTYTTPVQHHNPLEPHASVAEWSDDGSSLTLHETSQWVVNSRNSIARMLGIDQSKVTVRVLSPFLGGGFGSKGYAWAFSALTAAAARELGCPVKLVLSRRQMYSLNGHRPSTTQAVTLGSDRRGRLKATRHLCGTYTSKVFQYIEPVVLSTQLLYKCSSLRTGFDLARMNTGTPTPMRGPGETPGLFALESAMDELAFATGVDPIDLRRLNYAERDPRTNNRQRWSSKHLNECYDKGAEEFGWKDRPKKPASRRDGRWLIGYGMASATYPAQNTSSSVKVSLTADGRAEIEVASHDLGTGTYTILCQFAANELGLPVSKVSCRLADTFLPPSPCAGGSQTVASVGPAVIAACKNLLTFRKAGMPGEETVTIPGSQPNGFSWQSFGAQFAEVRVDAALGRIRVHRFLGIYDVGQIINEKTARSQVHGGIIQGIGMALMEATAFDPYFGRVMTPNLADYHFPVNADIHGIRVSFIDEPDPHFGPMGARGLGELPLTGAAAAVANAVFNATGIRVRDLPILPDTILAKG</sequence>
<reference evidence="4 5" key="1">
    <citation type="submission" date="2019-07" db="EMBL/GenBank/DDBJ databases">
        <title>Whole genome shotgun sequence of Skermanella aerolata NBRC 106429.</title>
        <authorList>
            <person name="Hosoyama A."/>
            <person name="Uohara A."/>
            <person name="Ohji S."/>
            <person name="Ichikawa N."/>
        </authorList>
    </citation>
    <scope>NUCLEOTIDE SEQUENCE [LARGE SCALE GENOMIC DNA]</scope>
    <source>
        <strain evidence="4 5">NBRC 106429</strain>
    </source>
</reference>
<name>A0A512DUJ7_9PROT</name>
<keyword evidence="1" id="KW-0500">Molybdenum</keyword>
<evidence type="ECO:0000256" key="2">
    <source>
        <dbReference type="ARBA" id="ARBA00023002"/>
    </source>
</evidence>
<dbReference type="Gene3D" id="3.30.365.10">
    <property type="entry name" value="Aldehyde oxidase/xanthine dehydrogenase, molybdopterin binding domain"/>
    <property type="match status" value="4"/>
</dbReference>
<dbReference type="OrthoDB" id="8428274at2"/>
<dbReference type="PANTHER" id="PTHR11908">
    <property type="entry name" value="XANTHINE DEHYDROGENASE"/>
    <property type="match status" value="1"/>
</dbReference>
<evidence type="ECO:0000313" key="4">
    <source>
        <dbReference type="EMBL" id="GEO40127.1"/>
    </source>
</evidence>
<organism evidence="4 5">
    <name type="scientific">Skermanella aerolata</name>
    <dbReference type="NCBI Taxonomy" id="393310"/>
    <lineage>
        <taxon>Bacteria</taxon>
        <taxon>Pseudomonadati</taxon>
        <taxon>Pseudomonadota</taxon>
        <taxon>Alphaproteobacteria</taxon>
        <taxon>Rhodospirillales</taxon>
        <taxon>Azospirillaceae</taxon>
        <taxon>Skermanella</taxon>
    </lineage>
</organism>
<evidence type="ECO:0000259" key="3">
    <source>
        <dbReference type="SMART" id="SM01008"/>
    </source>
</evidence>
<dbReference type="InterPro" id="IPR036856">
    <property type="entry name" value="Ald_Oxase/Xan_DH_a/b_sf"/>
</dbReference>
<dbReference type="RefSeq" id="WP_044429719.1">
    <property type="nucleotide sequence ID" value="NZ_BJYZ01000020.1"/>
</dbReference>
<dbReference type="GO" id="GO:0016491">
    <property type="term" value="F:oxidoreductase activity"/>
    <property type="evidence" value="ECO:0007669"/>
    <property type="project" value="UniProtKB-KW"/>
</dbReference>
<dbReference type="SUPFAM" id="SSF56003">
    <property type="entry name" value="Molybdenum cofactor-binding domain"/>
    <property type="match status" value="1"/>
</dbReference>
<proteinExistence type="predicted"/>
<feature type="domain" description="Aldehyde oxidase/xanthine dehydrogenase a/b hammerhead" evidence="3">
    <location>
        <begin position="21"/>
        <end position="134"/>
    </location>
</feature>
<dbReference type="Pfam" id="PF01315">
    <property type="entry name" value="Ald_Xan_dh_C"/>
    <property type="match status" value="1"/>
</dbReference>
<dbReference type="InterPro" id="IPR046867">
    <property type="entry name" value="AldOxase/xan_DH_MoCoBD2"/>
</dbReference>
<dbReference type="InterPro" id="IPR037165">
    <property type="entry name" value="AldOxase/xan_DH_Mopterin-bd_sf"/>
</dbReference>
<keyword evidence="5" id="KW-1185">Reference proteome</keyword>
<dbReference type="InterPro" id="IPR000674">
    <property type="entry name" value="Ald_Oxase/Xan_DH_a/b"/>
</dbReference>
<evidence type="ECO:0000256" key="1">
    <source>
        <dbReference type="ARBA" id="ARBA00022505"/>
    </source>
</evidence>
<evidence type="ECO:0000313" key="5">
    <source>
        <dbReference type="Proteomes" id="UP000321523"/>
    </source>
</evidence>
<dbReference type="Proteomes" id="UP000321523">
    <property type="component" value="Unassembled WGS sequence"/>
</dbReference>
<keyword evidence="2" id="KW-0560">Oxidoreductase</keyword>
<protein>
    <submittedName>
        <fullName evidence="4">Xanthine dehydrogenase</fullName>
    </submittedName>
</protein>
<dbReference type="Pfam" id="PF02738">
    <property type="entry name" value="MoCoBD_1"/>
    <property type="match status" value="1"/>
</dbReference>
<dbReference type="EMBL" id="BJYZ01000020">
    <property type="protein sequence ID" value="GEO40127.1"/>
    <property type="molecule type" value="Genomic_DNA"/>
</dbReference>
<dbReference type="PANTHER" id="PTHR11908:SF132">
    <property type="entry name" value="ALDEHYDE OXIDASE 1-RELATED"/>
    <property type="match status" value="1"/>
</dbReference>
<dbReference type="InterPro" id="IPR008274">
    <property type="entry name" value="AldOxase/xan_DH_MoCoBD1"/>
</dbReference>
<dbReference type="Gene3D" id="3.90.1170.50">
    <property type="entry name" value="Aldehyde oxidase/xanthine dehydrogenase, a/b hammerhead"/>
    <property type="match status" value="1"/>
</dbReference>
<comment type="caution">
    <text evidence="4">The sequence shown here is derived from an EMBL/GenBank/DDBJ whole genome shotgun (WGS) entry which is preliminary data.</text>
</comment>
<accession>A0A512DUJ7</accession>
<dbReference type="GO" id="GO:0005506">
    <property type="term" value="F:iron ion binding"/>
    <property type="evidence" value="ECO:0007669"/>
    <property type="project" value="InterPro"/>
</dbReference>
<dbReference type="AlphaFoldDB" id="A0A512DUJ7"/>
<dbReference type="InterPro" id="IPR016208">
    <property type="entry name" value="Ald_Oxase/xanthine_DH-like"/>
</dbReference>
<gene>
    <name evidence="4" type="ORF">SAE02_42750</name>
</gene>
<dbReference type="SMART" id="SM01008">
    <property type="entry name" value="Ald_Xan_dh_C"/>
    <property type="match status" value="1"/>
</dbReference>